<name>A0A4Q0VQM0_9BACI</name>
<proteinExistence type="predicted"/>
<dbReference type="EMBL" id="QOUX01000046">
    <property type="protein sequence ID" value="RXI98265.1"/>
    <property type="molecule type" value="Genomic_DNA"/>
</dbReference>
<protein>
    <submittedName>
        <fullName evidence="1">Alpha/beta hydrolase</fullName>
    </submittedName>
</protein>
<gene>
    <name evidence="1" type="ORF">DS745_18190</name>
</gene>
<dbReference type="AlphaFoldDB" id="A0A4Q0VQM0"/>
<sequence>MNKIGFVLSIKENPCIHYKEETYARDHEMAIKERFFLVGEEWNVIHLPSKPNGFAVFIIGDVNNYVQSNTSSWHQRPDQVEFIKELKKAGYTVVSSNLFGRNWGSEEACYYLQRLYEEVMKKEILNRKVHIIAEGMGALVAAKLVPNLLGVFRSVVMINPCLNLKDYFHREKNNKLFYKRFLKELKKAYQLDIDMLELTISSMDISHYKAMTVPTKIFHCMNATPFSLQDHVRPYEQLCNTTNTTIVDVSIFLKSKPFSELARPTIQFLKNHEKNL</sequence>
<dbReference type="GO" id="GO:0016787">
    <property type="term" value="F:hydrolase activity"/>
    <property type="evidence" value="ECO:0007669"/>
    <property type="project" value="UniProtKB-KW"/>
</dbReference>
<organism evidence="1 2">
    <name type="scientific">Anaerobacillus alkaliphilus</name>
    <dbReference type="NCBI Taxonomy" id="1548597"/>
    <lineage>
        <taxon>Bacteria</taxon>
        <taxon>Bacillati</taxon>
        <taxon>Bacillota</taxon>
        <taxon>Bacilli</taxon>
        <taxon>Bacillales</taxon>
        <taxon>Bacillaceae</taxon>
        <taxon>Anaerobacillus</taxon>
    </lineage>
</organism>
<reference evidence="1 2" key="1">
    <citation type="journal article" date="2019" name="Int. J. Syst. Evol. Microbiol.">
        <title>Anaerobacillus alkaliphilus sp. nov., a novel alkaliphilic and moderately halophilic bacterium.</title>
        <authorList>
            <person name="Borsodi A.K."/>
            <person name="Aszalos J.M."/>
            <person name="Bihari P."/>
            <person name="Nagy I."/>
            <person name="Schumann P."/>
            <person name="Sproer C."/>
            <person name="Kovacs A.L."/>
            <person name="Boka K."/>
            <person name="Dobosy P."/>
            <person name="Ovari M."/>
            <person name="Szili-Kovacs T."/>
            <person name="Toth E."/>
        </authorList>
    </citation>
    <scope>NUCLEOTIDE SEQUENCE [LARGE SCALE GENOMIC DNA]</scope>
    <source>
        <strain evidence="1 2">B16-10</strain>
    </source>
</reference>
<evidence type="ECO:0000313" key="1">
    <source>
        <dbReference type="EMBL" id="RXI98265.1"/>
    </source>
</evidence>
<keyword evidence="2" id="KW-1185">Reference proteome</keyword>
<dbReference type="InterPro" id="IPR029058">
    <property type="entry name" value="AB_hydrolase_fold"/>
</dbReference>
<dbReference type="RefSeq" id="WP_129079625.1">
    <property type="nucleotide sequence ID" value="NZ_QOUX01000046.1"/>
</dbReference>
<dbReference type="OrthoDB" id="2986585at2"/>
<dbReference type="Proteomes" id="UP000290649">
    <property type="component" value="Unassembled WGS sequence"/>
</dbReference>
<comment type="caution">
    <text evidence="1">The sequence shown here is derived from an EMBL/GenBank/DDBJ whole genome shotgun (WGS) entry which is preliminary data.</text>
</comment>
<dbReference type="Gene3D" id="3.40.50.1820">
    <property type="entry name" value="alpha/beta hydrolase"/>
    <property type="match status" value="1"/>
</dbReference>
<accession>A0A4Q0VQM0</accession>
<dbReference type="SUPFAM" id="SSF53474">
    <property type="entry name" value="alpha/beta-Hydrolases"/>
    <property type="match status" value="1"/>
</dbReference>
<keyword evidence="1" id="KW-0378">Hydrolase</keyword>
<evidence type="ECO:0000313" key="2">
    <source>
        <dbReference type="Proteomes" id="UP000290649"/>
    </source>
</evidence>